<protein>
    <recommendedName>
        <fullName evidence="13">Glycosyl transferase family 28 C-terminal domain-containing protein</fullName>
    </recommendedName>
</protein>
<dbReference type="GO" id="GO:0050511">
    <property type="term" value="F:undecaprenyldiphospho-muramoylpentapeptide beta-N-acetylglucosaminyltransferase activity"/>
    <property type="evidence" value="ECO:0007669"/>
    <property type="project" value="InterPro"/>
</dbReference>
<dbReference type="SUPFAM" id="SSF53756">
    <property type="entry name" value="UDP-Glycosyltransferase/glycogen phosphorylase"/>
    <property type="match status" value="1"/>
</dbReference>
<name>A0A381Q972_9ZZZZ</name>
<dbReference type="GO" id="GO:0009252">
    <property type="term" value="P:peptidoglycan biosynthetic process"/>
    <property type="evidence" value="ECO:0007669"/>
    <property type="project" value="UniProtKB-KW"/>
</dbReference>
<evidence type="ECO:0000256" key="6">
    <source>
        <dbReference type="ARBA" id="ARBA00022984"/>
    </source>
</evidence>
<keyword evidence="9" id="KW-0961">Cell wall biogenesis/degradation</keyword>
<feature type="domain" description="Glycosyltransferase family 28 N-terminal" evidence="10">
    <location>
        <begin position="1"/>
        <end position="141"/>
    </location>
</feature>
<dbReference type="GO" id="GO:0051301">
    <property type="term" value="P:cell division"/>
    <property type="evidence" value="ECO:0007669"/>
    <property type="project" value="UniProtKB-KW"/>
</dbReference>
<evidence type="ECO:0000256" key="7">
    <source>
        <dbReference type="ARBA" id="ARBA00023136"/>
    </source>
</evidence>
<evidence type="ECO:0000256" key="1">
    <source>
        <dbReference type="ARBA" id="ARBA00022475"/>
    </source>
</evidence>
<keyword evidence="2" id="KW-0132">Cell division</keyword>
<dbReference type="GO" id="GO:0071555">
    <property type="term" value="P:cell wall organization"/>
    <property type="evidence" value="ECO:0007669"/>
    <property type="project" value="UniProtKB-KW"/>
</dbReference>
<gene>
    <name evidence="12" type="ORF">METZ01_LOCUS28739</name>
</gene>
<keyword evidence="7" id="KW-0472">Membrane</keyword>
<dbReference type="InterPro" id="IPR007235">
    <property type="entry name" value="Glyco_trans_28_C"/>
</dbReference>
<dbReference type="EMBL" id="UINC01001261">
    <property type="protein sequence ID" value="SUZ75885.1"/>
    <property type="molecule type" value="Genomic_DNA"/>
</dbReference>
<proteinExistence type="inferred from homology"/>
<evidence type="ECO:0000259" key="10">
    <source>
        <dbReference type="Pfam" id="PF03033"/>
    </source>
</evidence>
<evidence type="ECO:0000256" key="4">
    <source>
        <dbReference type="ARBA" id="ARBA00022679"/>
    </source>
</evidence>
<evidence type="ECO:0008006" key="13">
    <source>
        <dbReference type="Google" id="ProtNLM"/>
    </source>
</evidence>
<evidence type="ECO:0000256" key="2">
    <source>
        <dbReference type="ARBA" id="ARBA00022618"/>
    </source>
</evidence>
<dbReference type="AlphaFoldDB" id="A0A381Q972"/>
<dbReference type="Pfam" id="PF03033">
    <property type="entry name" value="Glyco_transf_28"/>
    <property type="match status" value="1"/>
</dbReference>
<evidence type="ECO:0000256" key="5">
    <source>
        <dbReference type="ARBA" id="ARBA00022960"/>
    </source>
</evidence>
<evidence type="ECO:0000256" key="8">
    <source>
        <dbReference type="ARBA" id="ARBA00023306"/>
    </source>
</evidence>
<dbReference type="InterPro" id="IPR004276">
    <property type="entry name" value="GlycoTrans_28_N"/>
</dbReference>
<dbReference type="GO" id="GO:0008360">
    <property type="term" value="P:regulation of cell shape"/>
    <property type="evidence" value="ECO:0007669"/>
    <property type="project" value="UniProtKB-KW"/>
</dbReference>
<keyword evidence="4" id="KW-0808">Transferase</keyword>
<dbReference type="GO" id="GO:0005975">
    <property type="term" value="P:carbohydrate metabolic process"/>
    <property type="evidence" value="ECO:0007669"/>
    <property type="project" value="InterPro"/>
</dbReference>
<dbReference type="PANTHER" id="PTHR21015:SF22">
    <property type="entry name" value="GLYCOSYLTRANSFERASE"/>
    <property type="match status" value="1"/>
</dbReference>
<dbReference type="HAMAP" id="MF_00033">
    <property type="entry name" value="MurG"/>
    <property type="match status" value="1"/>
</dbReference>
<keyword evidence="8" id="KW-0131">Cell cycle</keyword>
<evidence type="ECO:0000259" key="11">
    <source>
        <dbReference type="Pfam" id="PF04101"/>
    </source>
</evidence>
<dbReference type="InterPro" id="IPR006009">
    <property type="entry name" value="GlcNAc_MurG"/>
</dbReference>
<keyword evidence="1" id="KW-1003">Cell membrane</keyword>
<dbReference type="Pfam" id="PF04101">
    <property type="entry name" value="Glyco_tran_28_C"/>
    <property type="match status" value="1"/>
</dbReference>
<feature type="non-terminal residue" evidence="12">
    <location>
        <position position="1"/>
    </location>
</feature>
<dbReference type="CDD" id="cd03785">
    <property type="entry name" value="GT28_MurG"/>
    <property type="match status" value="1"/>
</dbReference>
<feature type="domain" description="Glycosyl transferase family 28 C-terminal" evidence="11">
    <location>
        <begin position="185"/>
        <end position="321"/>
    </location>
</feature>
<evidence type="ECO:0000313" key="12">
    <source>
        <dbReference type="EMBL" id="SUZ75885.1"/>
    </source>
</evidence>
<accession>A0A381Q972</accession>
<evidence type="ECO:0000256" key="9">
    <source>
        <dbReference type="ARBA" id="ARBA00023316"/>
    </source>
</evidence>
<keyword evidence="3" id="KW-0328">Glycosyltransferase</keyword>
<reference evidence="12" key="1">
    <citation type="submission" date="2018-05" db="EMBL/GenBank/DDBJ databases">
        <authorList>
            <person name="Lanie J.A."/>
            <person name="Ng W.-L."/>
            <person name="Kazmierczak K.M."/>
            <person name="Andrzejewski T.M."/>
            <person name="Davidsen T.M."/>
            <person name="Wayne K.J."/>
            <person name="Tettelin H."/>
            <person name="Glass J.I."/>
            <person name="Rusch D."/>
            <person name="Podicherti R."/>
            <person name="Tsui H.-C.T."/>
            <person name="Winkler M.E."/>
        </authorList>
    </citation>
    <scope>NUCLEOTIDE SEQUENCE</scope>
</reference>
<dbReference type="PANTHER" id="PTHR21015">
    <property type="entry name" value="UDP-N-ACETYLGLUCOSAMINE--N-ACETYLMURAMYL-(PENTAPEPTIDE) PYROPHOSPHORYL-UNDECAPRENOL N-ACETYLGLUCOSAMINE TRANSFERASE 1"/>
    <property type="match status" value="1"/>
</dbReference>
<keyword evidence="6" id="KW-0573">Peptidoglycan synthesis</keyword>
<dbReference type="Gene3D" id="3.40.50.2000">
    <property type="entry name" value="Glycogen Phosphorylase B"/>
    <property type="match status" value="2"/>
</dbReference>
<keyword evidence="5" id="KW-0133">Cell shape</keyword>
<sequence length="368" mass="39486">VVAGGGTAGHLLPGIAVADELVSRGWPPEGVLFMGSSRGIEAEKVPEAGYELLALSGRGLNGRQLSLQNLLNLMGIIWAILRGSWMVRRRRPSIVLSLGGYAALPAGIGALLCRVPLVLAEQNAAASASNRLMTKFAKAAAVPCSGTGLKNEVVTGNPVRRAVLEANHKGRSLRTELGWPEDQPVVVVFGGSLGSRRINEAVWEAARIGDLPLVHHVVGHRDWRDLPTSLPINVMSHEYDDDLPKAMAASDLVVCRPGGSSVAEIAVLGLPAVLIPLPNAPNDHQRRNAERLVDEGLAVLIPDEELNGQRFHDEIERMLLRFTNDTDPDIARRERSVGHDDATERVADLVITHCLMPPIALHGKDAAL</sequence>
<organism evidence="12">
    <name type="scientific">marine metagenome</name>
    <dbReference type="NCBI Taxonomy" id="408172"/>
    <lineage>
        <taxon>unclassified sequences</taxon>
        <taxon>metagenomes</taxon>
        <taxon>ecological metagenomes</taxon>
    </lineage>
</organism>
<evidence type="ECO:0000256" key="3">
    <source>
        <dbReference type="ARBA" id="ARBA00022676"/>
    </source>
</evidence>